<accession>A0ACC0Q0T9</accession>
<name>A0ACC0Q0T9_RHOML</name>
<dbReference type="EMBL" id="CM046388">
    <property type="protein sequence ID" value="KAI8571036.1"/>
    <property type="molecule type" value="Genomic_DNA"/>
</dbReference>
<organism evidence="1 2">
    <name type="scientific">Rhododendron molle</name>
    <name type="common">Chinese azalea</name>
    <name type="synonym">Azalea mollis</name>
    <dbReference type="NCBI Taxonomy" id="49168"/>
    <lineage>
        <taxon>Eukaryota</taxon>
        <taxon>Viridiplantae</taxon>
        <taxon>Streptophyta</taxon>
        <taxon>Embryophyta</taxon>
        <taxon>Tracheophyta</taxon>
        <taxon>Spermatophyta</taxon>
        <taxon>Magnoliopsida</taxon>
        <taxon>eudicotyledons</taxon>
        <taxon>Gunneridae</taxon>
        <taxon>Pentapetalae</taxon>
        <taxon>asterids</taxon>
        <taxon>Ericales</taxon>
        <taxon>Ericaceae</taxon>
        <taxon>Ericoideae</taxon>
        <taxon>Rhodoreae</taxon>
        <taxon>Rhododendron</taxon>
    </lineage>
</organism>
<evidence type="ECO:0000313" key="1">
    <source>
        <dbReference type="EMBL" id="KAI8571036.1"/>
    </source>
</evidence>
<gene>
    <name evidence="1" type="ORF">RHMOL_Rhmol01G0085700</name>
</gene>
<protein>
    <submittedName>
        <fullName evidence="1">Uncharacterized protein</fullName>
    </submittedName>
</protein>
<keyword evidence="2" id="KW-1185">Reference proteome</keyword>
<sequence>MKNYLYLTMSQERLNGLFLLSIEPEMVDMIDCEDIISTFATKTARRVIFK</sequence>
<comment type="caution">
    <text evidence="1">The sequence shown here is derived from an EMBL/GenBank/DDBJ whole genome shotgun (WGS) entry which is preliminary data.</text>
</comment>
<evidence type="ECO:0000313" key="2">
    <source>
        <dbReference type="Proteomes" id="UP001062846"/>
    </source>
</evidence>
<dbReference type="Proteomes" id="UP001062846">
    <property type="component" value="Chromosome 1"/>
</dbReference>
<reference evidence="1" key="1">
    <citation type="submission" date="2022-02" db="EMBL/GenBank/DDBJ databases">
        <title>Plant Genome Project.</title>
        <authorList>
            <person name="Zhang R.-G."/>
        </authorList>
    </citation>
    <scope>NUCLEOTIDE SEQUENCE</scope>
    <source>
        <strain evidence="1">AT1</strain>
    </source>
</reference>
<proteinExistence type="predicted"/>